<dbReference type="GO" id="GO:0016874">
    <property type="term" value="F:ligase activity"/>
    <property type="evidence" value="ECO:0007669"/>
    <property type="project" value="UniProtKB-KW"/>
</dbReference>
<dbReference type="EMBL" id="CP099489">
    <property type="protein sequence ID" value="USQ78784.1"/>
    <property type="molecule type" value="Genomic_DNA"/>
</dbReference>
<evidence type="ECO:0000313" key="2">
    <source>
        <dbReference type="Proteomes" id="UP001056455"/>
    </source>
</evidence>
<dbReference type="RefSeq" id="WP_252591579.1">
    <property type="nucleotide sequence ID" value="NZ_CP099489.1"/>
</dbReference>
<dbReference type="InterPro" id="IPR050580">
    <property type="entry name" value="2H_phosphoesterase_YjcG-like"/>
</dbReference>
<reference evidence="1" key="1">
    <citation type="submission" date="2022-06" db="EMBL/GenBank/DDBJ databases">
        <title>Ornithinimicrobium HY1793.</title>
        <authorList>
            <person name="Huang Y."/>
        </authorList>
    </citation>
    <scope>NUCLEOTIDE SEQUENCE</scope>
    <source>
        <strain evidence="1">HY1793</strain>
    </source>
</reference>
<name>A0ABY4YQ99_9MICO</name>
<evidence type="ECO:0000313" key="1">
    <source>
        <dbReference type="EMBL" id="USQ78784.1"/>
    </source>
</evidence>
<dbReference type="PANTHER" id="PTHR40037">
    <property type="entry name" value="PHOSPHOESTERASE YJCG-RELATED"/>
    <property type="match status" value="1"/>
</dbReference>
<keyword evidence="2" id="KW-1185">Reference proteome</keyword>
<sequence length="187" mass="20573">MSLQPHGPVTVGVALPVPEPWGRLLRDARLGYGEDRAAHIPTHVTLLPPTETTGARLEVLLEHLATVGQQNPPFDMVLRGTGTFRPVSQVVFIQVAQGVSSCEQLERGVRSGPVSRELEFPYHPHVTLVHDEPPDVLDRAFADLADFTAEFVATEFVAYVHHGDEVWRPLVTFELEGPDPQATAMEC</sequence>
<organism evidence="1 2">
    <name type="scientific">Ornithinimicrobium faecis</name>
    <dbReference type="NCBI Taxonomy" id="2934158"/>
    <lineage>
        <taxon>Bacteria</taxon>
        <taxon>Bacillati</taxon>
        <taxon>Actinomycetota</taxon>
        <taxon>Actinomycetes</taxon>
        <taxon>Micrococcales</taxon>
        <taxon>Ornithinimicrobiaceae</taxon>
        <taxon>Ornithinimicrobium</taxon>
    </lineage>
</organism>
<accession>A0ABY4YQ99</accession>
<proteinExistence type="predicted"/>
<protein>
    <submittedName>
        <fullName evidence="1">2'-5' RNA ligase family protein</fullName>
    </submittedName>
</protein>
<dbReference type="SUPFAM" id="SSF55144">
    <property type="entry name" value="LigT-like"/>
    <property type="match status" value="1"/>
</dbReference>
<dbReference type="Gene3D" id="3.90.1140.10">
    <property type="entry name" value="Cyclic phosphodiesterase"/>
    <property type="match status" value="1"/>
</dbReference>
<dbReference type="Pfam" id="PF13563">
    <property type="entry name" value="2_5_RNA_ligase2"/>
    <property type="match status" value="1"/>
</dbReference>
<gene>
    <name evidence="1" type="ORF">NF556_14275</name>
</gene>
<keyword evidence="1" id="KW-0436">Ligase</keyword>
<dbReference type="Proteomes" id="UP001056455">
    <property type="component" value="Chromosome"/>
</dbReference>
<dbReference type="InterPro" id="IPR009097">
    <property type="entry name" value="Cyclic_Pdiesterase"/>
</dbReference>
<dbReference type="PANTHER" id="PTHR40037:SF1">
    <property type="entry name" value="PHOSPHOESTERASE SAOUHSC_00951-RELATED"/>
    <property type="match status" value="1"/>
</dbReference>